<dbReference type="EMBL" id="CACVAY010000140">
    <property type="protein sequence ID" value="CAA6827403.1"/>
    <property type="molecule type" value="Genomic_DNA"/>
</dbReference>
<reference evidence="2" key="1">
    <citation type="submission" date="2020-01" db="EMBL/GenBank/DDBJ databases">
        <authorList>
            <person name="Meier V. D."/>
            <person name="Meier V D."/>
        </authorList>
    </citation>
    <scope>NUCLEOTIDE SEQUENCE</scope>
    <source>
        <strain evidence="2">HLG_WM_MAG_07</strain>
    </source>
</reference>
<dbReference type="NCBIfam" id="TIGR03420">
    <property type="entry name" value="DnaA_homol_Hda"/>
    <property type="match status" value="1"/>
</dbReference>
<dbReference type="PANTHER" id="PTHR30050">
    <property type="entry name" value="CHROMOSOMAL REPLICATION INITIATOR PROTEIN DNAA"/>
    <property type="match status" value="1"/>
</dbReference>
<gene>
    <name evidence="2" type="ORF">HELGO_WM8386</name>
</gene>
<evidence type="ECO:0000313" key="2">
    <source>
        <dbReference type="EMBL" id="CAA6827403.1"/>
    </source>
</evidence>
<dbReference type="AlphaFoldDB" id="A0A6S6UEM8"/>
<dbReference type="Gene3D" id="3.40.50.300">
    <property type="entry name" value="P-loop containing nucleotide triphosphate hydrolases"/>
    <property type="match status" value="1"/>
</dbReference>
<dbReference type="InterPro" id="IPR055199">
    <property type="entry name" value="Hda_lid"/>
</dbReference>
<dbReference type="SUPFAM" id="SSF52540">
    <property type="entry name" value="P-loop containing nucleoside triphosphate hydrolases"/>
    <property type="match status" value="1"/>
</dbReference>
<dbReference type="InterPro" id="IPR027417">
    <property type="entry name" value="P-loop_NTPase"/>
</dbReference>
<sequence>MTRQLPLLSIALREGLRFESFYAGEHHQALLTHLQCVIAKDAHAQIFLWGDEESGKSHLLEASCLLAYEEGLRAGYYPLRQMLEHGPAVFSGSENYDLICLDDLDVVLKNEQWERAIFNMINLARANRQRLIISAVVKPRDIVCDLPDLTSRLPWGTSYQLIELSDAEKAEAIKLRAKQRGFVLSDAVIDYIYNHCPRNFNALITILDRLDQASLSDQRKVTVPFVKQVLEDN</sequence>
<protein>
    <submittedName>
        <fullName evidence="2">Chromosomal replication initiator protein DnaA</fullName>
    </submittedName>
</protein>
<accession>A0A6S6UEM8</accession>
<organism evidence="2">
    <name type="scientific">uncultured Thiotrichaceae bacterium</name>
    <dbReference type="NCBI Taxonomy" id="298394"/>
    <lineage>
        <taxon>Bacteria</taxon>
        <taxon>Pseudomonadati</taxon>
        <taxon>Pseudomonadota</taxon>
        <taxon>Gammaproteobacteria</taxon>
        <taxon>Thiotrichales</taxon>
        <taxon>Thiotrichaceae</taxon>
        <taxon>environmental samples</taxon>
    </lineage>
</organism>
<dbReference type="Gene3D" id="1.10.8.60">
    <property type="match status" value="1"/>
</dbReference>
<evidence type="ECO:0000259" key="1">
    <source>
        <dbReference type="Pfam" id="PF22688"/>
    </source>
</evidence>
<dbReference type="GO" id="GO:0032297">
    <property type="term" value="P:negative regulation of DNA-templated DNA replication initiation"/>
    <property type="evidence" value="ECO:0007669"/>
    <property type="project" value="InterPro"/>
</dbReference>
<proteinExistence type="predicted"/>
<name>A0A6S6UEM8_9GAMM</name>
<dbReference type="PANTHER" id="PTHR30050:SF5">
    <property type="entry name" value="DNAA REGULATORY INACTIVATOR HDA"/>
    <property type="match status" value="1"/>
</dbReference>
<dbReference type="InterPro" id="IPR017788">
    <property type="entry name" value="Hda"/>
</dbReference>
<feature type="domain" description="Hda lid" evidence="1">
    <location>
        <begin position="166"/>
        <end position="230"/>
    </location>
</feature>
<dbReference type="Pfam" id="PF22688">
    <property type="entry name" value="Hda_lid"/>
    <property type="match status" value="1"/>
</dbReference>
<dbReference type="GO" id="GO:0006270">
    <property type="term" value="P:DNA replication initiation"/>
    <property type="evidence" value="ECO:0007669"/>
    <property type="project" value="TreeGrafter"/>
</dbReference>